<evidence type="ECO:0000313" key="2">
    <source>
        <dbReference type="Proteomes" id="UP000790377"/>
    </source>
</evidence>
<keyword evidence="2" id="KW-1185">Reference proteome</keyword>
<keyword evidence="1" id="KW-0378">Hydrolase</keyword>
<name>A0ACB8AG90_9AGAM</name>
<evidence type="ECO:0000313" key="1">
    <source>
        <dbReference type="EMBL" id="KAH7912262.1"/>
    </source>
</evidence>
<protein>
    <submittedName>
        <fullName evidence="1">HAD hydrolase</fullName>
    </submittedName>
</protein>
<gene>
    <name evidence="1" type="ORF">BJ138DRAFT_1148716</name>
</gene>
<comment type="caution">
    <text evidence="1">The sequence shown here is derived from an EMBL/GenBank/DDBJ whole genome shotgun (WGS) entry which is preliminary data.</text>
</comment>
<sequence>MLLKSYPGGIRLRCSSWSQTFSCTTTRHSQRHLHSSSRIRNPPLAFAFDIDGVLIRGGEALPAAKEALSILEGNNTLGLKIPYILLTNGGGMSEVERCRKLSKQLGVRIDPAQYIQAHTVLKSVAHKYANAPVLVLGGKGNTLRAVAESYGFNQVYTSLDILSWNQSVWPLYNLTQGEHSSVKNADFSQLSFAAIFVFHDPRNWGLDIQVMCDLIQSGGVVGGPYLADSTRNPVDLVFCNPDLIWRSDFERPRLGQGAFKDAFQAVFKSLTGSNYPHILYGKPTDATYSFAEMVLRDRLRGQLPSVYMVGDNPESDIAGANKAGWQSVLVHTGVYDPHRGPPTHRPTHEARDVLQAVRWALAQELDRRETRKDIVA</sequence>
<proteinExistence type="predicted"/>
<organism evidence="1 2">
    <name type="scientific">Hygrophoropsis aurantiaca</name>
    <dbReference type="NCBI Taxonomy" id="72124"/>
    <lineage>
        <taxon>Eukaryota</taxon>
        <taxon>Fungi</taxon>
        <taxon>Dikarya</taxon>
        <taxon>Basidiomycota</taxon>
        <taxon>Agaricomycotina</taxon>
        <taxon>Agaricomycetes</taxon>
        <taxon>Agaricomycetidae</taxon>
        <taxon>Boletales</taxon>
        <taxon>Coniophorineae</taxon>
        <taxon>Hygrophoropsidaceae</taxon>
        <taxon>Hygrophoropsis</taxon>
    </lineage>
</organism>
<dbReference type="EMBL" id="MU267655">
    <property type="protein sequence ID" value="KAH7912262.1"/>
    <property type="molecule type" value="Genomic_DNA"/>
</dbReference>
<reference evidence="1" key="1">
    <citation type="journal article" date="2021" name="New Phytol.">
        <title>Evolutionary innovations through gain and loss of genes in the ectomycorrhizal Boletales.</title>
        <authorList>
            <person name="Wu G."/>
            <person name="Miyauchi S."/>
            <person name="Morin E."/>
            <person name="Kuo A."/>
            <person name="Drula E."/>
            <person name="Varga T."/>
            <person name="Kohler A."/>
            <person name="Feng B."/>
            <person name="Cao Y."/>
            <person name="Lipzen A."/>
            <person name="Daum C."/>
            <person name="Hundley H."/>
            <person name="Pangilinan J."/>
            <person name="Johnson J."/>
            <person name="Barry K."/>
            <person name="LaButti K."/>
            <person name="Ng V."/>
            <person name="Ahrendt S."/>
            <person name="Min B."/>
            <person name="Choi I.G."/>
            <person name="Park H."/>
            <person name="Plett J.M."/>
            <person name="Magnuson J."/>
            <person name="Spatafora J.W."/>
            <person name="Nagy L.G."/>
            <person name="Henrissat B."/>
            <person name="Grigoriev I.V."/>
            <person name="Yang Z.L."/>
            <person name="Xu J."/>
            <person name="Martin F.M."/>
        </authorList>
    </citation>
    <scope>NUCLEOTIDE SEQUENCE</scope>
    <source>
        <strain evidence="1">ATCC 28755</strain>
    </source>
</reference>
<accession>A0ACB8AG90</accession>
<dbReference type="Proteomes" id="UP000790377">
    <property type="component" value="Unassembled WGS sequence"/>
</dbReference>